<protein>
    <submittedName>
        <fullName evidence="2">GMC oxidoreductase</fullName>
    </submittedName>
</protein>
<evidence type="ECO:0000313" key="3">
    <source>
        <dbReference type="Proteomes" id="UP000054538"/>
    </source>
</evidence>
<accession>A0A0D0DJK7</accession>
<reference evidence="2 3" key="1">
    <citation type="submission" date="2014-04" db="EMBL/GenBank/DDBJ databases">
        <authorList>
            <consortium name="DOE Joint Genome Institute"/>
            <person name="Kuo A."/>
            <person name="Kohler A."/>
            <person name="Jargeat P."/>
            <person name="Nagy L.G."/>
            <person name="Floudas D."/>
            <person name="Copeland A."/>
            <person name="Barry K.W."/>
            <person name="Cichocki N."/>
            <person name="Veneault-Fourrey C."/>
            <person name="LaButti K."/>
            <person name="Lindquist E.A."/>
            <person name="Lipzen A."/>
            <person name="Lundell T."/>
            <person name="Morin E."/>
            <person name="Murat C."/>
            <person name="Sun H."/>
            <person name="Tunlid A."/>
            <person name="Henrissat B."/>
            <person name="Grigoriev I.V."/>
            <person name="Hibbett D.S."/>
            <person name="Martin F."/>
            <person name="Nordberg H.P."/>
            <person name="Cantor M.N."/>
            <person name="Hua S.X."/>
        </authorList>
    </citation>
    <scope>NUCLEOTIDE SEQUENCE [LARGE SCALE GENOMIC DNA]</scope>
    <source>
        <strain evidence="2 3">Ve08.2h10</strain>
    </source>
</reference>
<dbReference type="PANTHER" id="PTHR11552">
    <property type="entry name" value="GLUCOSE-METHANOL-CHOLINE GMC OXIDOREDUCTASE"/>
    <property type="match status" value="1"/>
</dbReference>
<comment type="similarity">
    <text evidence="1">Belongs to the GMC oxidoreductase family.</text>
</comment>
<sequence>MGAGCSRHAYVTDPSNVTDNLYDYIIVGGGTAGCVLASRLSEDPNVSVLLVEAGGRSV</sequence>
<dbReference type="AlphaFoldDB" id="A0A0D0DJK7"/>
<dbReference type="PANTHER" id="PTHR11552:SF147">
    <property type="entry name" value="CHOLINE DEHYDROGENASE, MITOCHONDRIAL"/>
    <property type="match status" value="1"/>
</dbReference>
<evidence type="ECO:0000313" key="2">
    <source>
        <dbReference type="EMBL" id="KIK78320.1"/>
    </source>
</evidence>
<dbReference type="InterPro" id="IPR012132">
    <property type="entry name" value="GMC_OxRdtase"/>
</dbReference>
<dbReference type="HOGENOM" id="CLU_2979737_0_0_1"/>
<name>A0A0D0DJK7_9AGAM</name>
<reference evidence="3" key="2">
    <citation type="submission" date="2015-01" db="EMBL/GenBank/DDBJ databases">
        <title>Evolutionary Origins and Diversification of the Mycorrhizal Mutualists.</title>
        <authorList>
            <consortium name="DOE Joint Genome Institute"/>
            <consortium name="Mycorrhizal Genomics Consortium"/>
            <person name="Kohler A."/>
            <person name="Kuo A."/>
            <person name="Nagy L.G."/>
            <person name="Floudas D."/>
            <person name="Copeland A."/>
            <person name="Barry K.W."/>
            <person name="Cichocki N."/>
            <person name="Veneault-Fourrey C."/>
            <person name="LaButti K."/>
            <person name="Lindquist E.A."/>
            <person name="Lipzen A."/>
            <person name="Lundell T."/>
            <person name="Morin E."/>
            <person name="Murat C."/>
            <person name="Riley R."/>
            <person name="Ohm R."/>
            <person name="Sun H."/>
            <person name="Tunlid A."/>
            <person name="Henrissat B."/>
            <person name="Grigoriev I.V."/>
            <person name="Hibbett D.S."/>
            <person name="Martin F."/>
        </authorList>
    </citation>
    <scope>NUCLEOTIDE SEQUENCE [LARGE SCALE GENOMIC DNA]</scope>
    <source>
        <strain evidence="3">Ve08.2h10</strain>
    </source>
</reference>
<dbReference type="GO" id="GO:0050660">
    <property type="term" value="F:flavin adenine dinucleotide binding"/>
    <property type="evidence" value="ECO:0007669"/>
    <property type="project" value="InterPro"/>
</dbReference>
<evidence type="ECO:0000256" key="1">
    <source>
        <dbReference type="ARBA" id="ARBA00010790"/>
    </source>
</evidence>
<keyword evidence="3" id="KW-1185">Reference proteome</keyword>
<dbReference type="InParanoid" id="A0A0D0DJK7"/>
<dbReference type="Pfam" id="PF05834">
    <property type="entry name" value="Lycopene_cycl"/>
    <property type="match status" value="1"/>
</dbReference>
<dbReference type="PROSITE" id="PS51257">
    <property type="entry name" value="PROKAR_LIPOPROTEIN"/>
    <property type="match status" value="1"/>
</dbReference>
<dbReference type="SUPFAM" id="SSF51905">
    <property type="entry name" value="FAD/NAD(P)-binding domain"/>
    <property type="match status" value="1"/>
</dbReference>
<organism evidence="2 3">
    <name type="scientific">Paxillus rubicundulus Ve08.2h10</name>
    <dbReference type="NCBI Taxonomy" id="930991"/>
    <lineage>
        <taxon>Eukaryota</taxon>
        <taxon>Fungi</taxon>
        <taxon>Dikarya</taxon>
        <taxon>Basidiomycota</taxon>
        <taxon>Agaricomycotina</taxon>
        <taxon>Agaricomycetes</taxon>
        <taxon>Agaricomycetidae</taxon>
        <taxon>Boletales</taxon>
        <taxon>Paxilineae</taxon>
        <taxon>Paxillaceae</taxon>
        <taxon>Paxillus</taxon>
    </lineage>
</organism>
<gene>
    <name evidence="2" type="ORF">PAXRUDRAFT_16931</name>
</gene>
<dbReference type="Gene3D" id="3.50.50.60">
    <property type="entry name" value="FAD/NAD(P)-binding domain"/>
    <property type="match status" value="1"/>
</dbReference>
<dbReference type="EMBL" id="KN826629">
    <property type="protein sequence ID" value="KIK78320.1"/>
    <property type="molecule type" value="Genomic_DNA"/>
</dbReference>
<dbReference type="InterPro" id="IPR036188">
    <property type="entry name" value="FAD/NAD-bd_sf"/>
</dbReference>
<proteinExistence type="inferred from homology"/>
<dbReference type="STRING" id="930991.A0A0D0DJK7"/>
<dbReference type="Proteomes" id="UP000054538">
    <property type="component" value="Unassembled WGS sequence"/>
</dbReference>
<dbReference type="GO" id="GO:0016491">
    <property type="term" value="F:oxidoreductase activity"/>
    <property type="evidence" value="ECO:0007669"/>
    <property type="project" value="TreeGrafter"/>
</dbReference>
<dbReference type="OrthoDB" id="269227at2759"/>